<reference evidence="12 13" key="1">
    <citation type="journal article" date="2015" name="Antonie Van Leeuwenhoek">
        <title>Oricola cellulosilytica gen. nov., sp. nov., a cellulose-degrading bacterium of the family Phyllobacteriaceae isolated from surface seashore water, and emended descriptions of Mesorhizobium loti and Phyllobacterium myrsinacearum.</title>
        <authorList>
            <person name="Hameed A."/>
            <person name="Shahina M."/>
            <person name="Lai W.A."/>
            <person name="Lin S.Y."/>
            <person name="Young L.S."/>
            <person name="Liu Y.C."/>
            <person name="Hsu Y.H."/>
            <person name="Young C.C."/>
        </authorList>
    </citation>
    <scope>NUCLEOTIDE SEQUENCE [LARGE SCALE GENOMIC DNA]</scope>
    <source>
        <strain evidence="12 13">KCTC 52183</strain>
    </source>
</reference>
<protein>
    <recommendedName>
        <fullName evidence="10">Tol-Pal system protein TolQ</fullName>
    </recommendedName>
</protein>
<evidence type="ECO:0000256" key="4">
    <source>
        <dbReference type="ARBA" id="ARBA00022519"/>
    </source>
</evidence>
<feature type="transmembrane region" description="Helical" evidence="10">
    <location>
        <begin position="177"/>
        <end position="199"/>
    </location>
</feature>
<evidence type="ECO:0000313" key="13">
    <source>
        <dbReference type="Proteomes" id="UP000291301"/>
    </source>
</evidence>
<evidence type="ECO:0000259" key="11">
    <source>
        <dbReference type="Pfam" id="PF01618"/>
    </source>
</evidence>
<evidence type="ECO:0000256" key="2">
    <source>
        <dbReference type="ARBA" id="ARBA00010442"/>
    </source>
</evidence>
<comment type="caution">
    <text evidence="12">The sequence shown here is derived from an EMBL/GenBank/DDBJ whole genome shotgun (WGS) entry which is preliminary data.</text>
</comment>
<dbReference type="InterPro" id="IPR050790">
    <property type="entry name" value="ExbB/TolQ_transport"/>
</dbReference>
<dbReference type="EMBL" id="SJST01000002">
    <property type="protein sequence ID" value="TCD15439.1"/>
    <property type="molecule type" value="Genomic_DNA"/>
</dbReference>
<evidence type="ECO:0000256" key="8">
    <source>
        <dbReference type="ARBA" id="ARBA00023136"/>
    </source>
</evidence>
<evidence type="ECO:0000313" key="12">
    <source>
        <dbReference type="EMBL" id="TCD15439.1"/>
    </source>
</evidence>
<feature type="domain" description="MotA/TolQ/ExbB proton channel" evidence="11">
    <location>
        <begin position="110"/>
        <end position="214"/>
    </location>
</feature>
<evidence type="ECO:0000256" key="9">
    <source>
        <dbReference type="ARBA" id="ARBA00023306"/>
    </source>
</evidence>
<comment type="subunit">
    <text evidence="10">The Tol-Pal system is composed of five core proteins: the inner membrane proteins TolA, TolQ and TolR, the periplasmic protein TolB and the outer membrane protein Pal. They form a network linking the inner and outer membranes and the peptidoglycan layer.</text>
</comment>
<keyword evidence="9 10" id="KW-0131">Cell cycle</keyword>
<keyword evidence="13" id="KW-1185">Reference proteome</keyword>
<dbReference type="GO" id="GO:0017038">
    <property type="term" value="P:protein import"/>
    <property type="evidence" value="ECO:0007669"/>
    <property type="project" value="TreeGrafter"/>
</dbReference>
<gene>
    <name evidence="10 12" type="primary">tolQ</name>
    <name evidence="12" type="ORF">E0D97_07880</name>
</gene>
<keyword evidence="4 10" id="KW-0997">Cell inner membrane</keyword>
<evidence type="ECO:0000256" key="7">
    <source>
        <dbReference type="ARBA" id="ARBA00022989"/>
    </source>
</evidence>
<evidence type="ECO:0000256" key="10">
    <source>
        <dbReference type="HAMAP-Rule" id="MF_02202"/>
    </source>
</evidence>
<dbReference type="GO" id="GO:0051301">
    <property type="term" value="P:cell division"/>
    <property type="evidence" value="ECO:0007669"/>
    <property type="project" value="UniProtKB-UniRule"/>
</dbReference>
<comment type="function">
    <text evidence="10">Part of the Tol-Pal system, which plays a role in outer membrane invagination during cell division and is important for maintaining outer membrane integrity.</text>
</comment>
<dbReference type="Proteomes" id="UP000291301">
    <property type="component" value="Unassembled WGS sequence"/>
</dbReference>
<dbReference type="Pfam" id="PF01618">
    <property type="entry name" value="MotA_ExbB"/>
    <property type="match status" value="1"/>
</dbReference>
<dbReference type="PANTHER" id="PTHR30625">
    <property type="entry name" value="PROTEIN TOLQ"/>
    <property type="match status" value="1"/>
</dbReference>
<evidence type="ECO:0000256" key="3">
    <source>
        <dbReference type="ARBA" id="ARBA00022475"/>
    </source>
</evidence>
<dbReference type="RefSeq" id="WP_131567518.1">
    <property type="nucleotide sequence ID" value="NZ_JAINFK010000004.1"/>
</dbReference>
<sequence length="243" mass="25941">MEQIGLAAAGGEVSLWSLFIEAGFVVKLVMIGLLAASVWSWAIMIDKTLAFGRLRRAFDRFEDTFWSGQSLEELYRSLSDRKPAGMGALFVAAMREWKKSFERGARSPISLQSRIDRAMDVALAREMENIGSRLSYLASVGSAAPFIGLFGTVVGIMTSFQAIAGSESTNLAVVAPGIAEALLATALGLVAAIPAVIGYNKLSSDAGKLGGRMEAFADEFSSILSRQIDERASTTTSRAQAAE</sequence>
<feature type="transmembrane region" description="Helical" evidence="10">
    <location>
        <begin position="24"/>
        <end position="45"/>
    </location>
</feature>
<accession>A0A4R0PFQ8</accession>
<keyword evidence="5 10" id="KW-0132">Cell division</keyword>
<dbReference type="InterPro" id="IPR014163">
    <property type="entry name" value="Tol-Pal_TolQ"/>
</dbReference>
<comment type="similarity">
    <text evidence="2 10">Belongs to the ExbB/TolQ family.</text>
</comment>
<evidence type="ECO:0000256" key="1">
    <source>
        <dbReference type="ARBA" id="ARBA00004651"/>
    </source>
</evidence>
<dbReference type="GO" id="GO:0043213">
    <property type="term" value="P:bacteriocin transport"/>
    <property type="evidence" value="ECO:0007669"/>
    <property type="project" value="InterPro"/>
</dbReference>
<keyword evidence="7 10" id="KW-1133">Transmembrane helix</keyword>
<keyword evidence="6 10" id="KW-0812">Transmembrane</keyword>
<dbReference type="GO" id="GO:0005886">
    <property type="term" value="C:plasma membrane"/>
    <property type="evidence" value="ECO:0007669"/>
    <property type="project" value="UniProtKB-SubCell"/>
</dbReference>
<dbReference type="PANTHER" id="PTHR30625:SF3">
    <property type="entry name" value="TOL-PAL SYSTEM PROTEIN TOLQ"/>
    <property type="match status" value="1"/>
</dbReference>
<organism evidence="12 13">
    <name type="scientific">Oricola cellulosilytica</name>
    <dbReference type="NCBI Taxonomy" id="1429082"/>
    <lineage>
        <taxon>Bacteria</taxon>
        <taxon>Pseudomonadati</taxon>
        <taxon>Pseudomonadota</taxon>
        <taxon>Alphaproteobacteria</taxon>
        <taxon>Hyphomicrobiales</taxon>
        <taxon>Ahrensiaceae</taxon>
        <taxon>Oricola</taxon>
    </lineage>
</organism>
<dbReference type="HAMAP" id="MF_02202">
    <property type="entry name" value="TolQ"/>
    <property type="match status" value="1"/>
</dbReference>
<dbReference type="OrthoDB" id="9805133at2"/>
<comment type="subcellular location">
    <subcellularLocation>
        <location evidence="10">Cell inner membrane</location>
        <topology evidence="10">Multi-pass membrane protein</topology>
    </subcellularLocation>
    <subcellularLocation>
        <location evidence="1">Cell membrane</location>
        <topology evidence="1">Multi-pass membrane protein</topology>
    </subcellularLocation>
</comment>
<feature type="transmembrane region" description="Helical" evidence="10">
    <location>
        <begin position="134"/>
        <end position="157"/>
    </location>
</feature>
<evidence type="ECO:0000256" key="5">
    <source>
        <dbReference type="ARBA" id="ARBA00022618"/>
    </source>
</evidence>
<keyword evidence="8 10" id="KW-0472">Membrane</keyword>
<dbReference type="InterPro" id="IPR002898">
    <property type="entry name" value="MotA_ExbB_proton_chnl"/>
</dbReference>
<dbReference type="NCBIfam" id="TIGR02796">
    <property type="entry name" value="tolQ"/>
    <property type="match status" value="1"/>
</dbReference>
<keyword evidence="3 10" id="KW-1003">Cell membrane</keyword>
<dbReference type="AlphaFoldDB" id="A0A4R0PFQ8"/>
<evidence type="ECO:0000256" key="6">
    <source>
        <dbReference type="ARBA" id="ARBA00022692"/>
    </source>
</evidence>
<proteinExistence type="inferred from homology"/>
<name>A0A4R0PFQ8_9HYPH</name>